<organism evidence="2 3">
    <name type="scientific">Streptosporangium vulgare</name>
    <dbReference type="NCBI Taxonomy" id="46190"/>
    <lineage>
        <taxon>Bacteria</taxon>
        <taxon>Bacillati</taxon>
        <taxon>Actinomycetota</taxon>
        <taxon>Actinomycetes</taxon>
        <taxon>Streptosporangiales</taxon>
        <taxon>Streptosporangiaceae</taxon>
        <taxon>Streptosporangium</taxon>
    </lineage>
</organism>
<feature type="transmembrane region" description="Helical" evidence="1">
    <location>
        <begin position="43"/>
        <end position="68"/>
    </location>
</feature>
<dbReference type="EMBL" id="JBHMBS010000006">
    <property type="protein sequence ID" value="MFB9676762.1"/>
    <property type="molecule type" value="Genomic_DNA"/>
</dbReference>
<comment type="caution">
    <text evidence="2">The sequence shown here is derived from an EMBL/GenBank/DDBJ whole genome shotgun (WGS) entry which is preliminary data.</text>
</comment>
<protein>
    <submittedName>
        <fullName evidence="2">Uncharacterized protein</fullName>
    </submittedName>
</protein>
<proteinExistence type="predicted"/>
<reference evidence="2 3" key="1">
    <citation type="submission" date="2024-09" db="EMBL/GenBank/DDBJ databases">
        <authorList>
            <person name="Sun Q."/>
            <person name="Mori K."/>
        </authorList>
    </citation>
    <scope>NUCLEOTIDE SEQUENCE [LARGE SCALE GENOMIC DNA]</scope>
    <source>
        <strain evidence="2 3">JCM 3028</strain>
    </source>
</reference>
<evidence type="ECO:0000256" key="1">
    <source>
        <dbReference type="SAM" id="Phobius"/>
    </source>
</evidence>
<evidence type="ECO:0000313" key="2">
    <source>
        <dbReference type="EMBL" id="MFB9676762.1"/>
    </source>
</evidence>
<keyword evidence="1" id="KW-0472">Membrane</keyword>
<keyword evidence="1" id="KW-1133">Transmembrane helix</keyword>
<keyword evidence="1" id="KW-0812">Transmembrane</keyword>
<evidence type="ECO:0000313" key="3">
    <source>
        <dbReference type="Proteomes" id="UP001589610"/>
    </source>
</evidence>
<name>A0ABV5TCD8_9ACTN</name>
<gene>
    <name evidence="2" type="ORF">ACFFRH_14845</name>
</gene>
<accession>A0ABV5TCD8</accession>
<dbReference type="RefSeq" id="WP_344744903.1">
    <property type="nucleotide sequence ID" value="NZ_BAAAWW010000054.1"/>
</dbReference>
<keyword evidence="3" id="KW-1185">Reference proteome</keyword>
<dbReference type="Proteomes" id="UP001589610">
    <property type="component" value="Unassembled WGS sequence"/>
</dbReference>
<sequence>MIPTMILFGLIFGRWWRASLLAAAVFWPAVLLAGDAIGLDGSLVMAAALGVLNVAAGVAIHQSVLWLVRNTITQRARAKNP</sequence>